<evidence type="ECO:0000256" key="2">
    <source>
        <dbReference type="ARBA" id="ARBA00023002"/>
    </source>
</evidence>
<dbReference type="EMBL" id="FZOR01000060">
    <property type="protein sequence ID" value="SNT60934.1"/>
    <property type="molecule type" value="Genomic_DNA"/>
</dbReference>
<feature type="binding site" evidence="5">
    <location>
        <position position="65"/>
    </location>
    <ligand>
        <name>substrate</name>
    </ligand>
</feature>
<evidence type="ECO:0000256" key="7">
    <source>
        <dbReference type="RuleBase" id="RU004417"/>
    </source>
</evidence>
<feature type="binding site" evidence="5">
    <location>
        <position position="152"/>
    </location>
    <ligand>
        <name>NAD(+)</name>
        <dbReference type="ChEBI" id="CHEBI:57540"/>
    </ligand>
</feature>
<dbReference type="SUPFAM" id="SSF51735">
    <property type="entry name" value="NAD(P)-binding Rossmann-fold domains"/>
    <property type="match status" value="1"/>
</dbReference>
<dbReference type="Pfam" id="PF00208">
    <property type="entry name" value="ELFV_dehydrog"/>
    <property type="match status" value="1"/>
</dbReference>
<evidence type="ECO:0000259" key="8">
    <source>
        <dbReference type="SMART" id="SM00839"/>
    </source>
</evidence>
<dbReference type="InterPro" id="IPR014362">
    <property type="entry name" value="Glu_DH"/>
</dbReference>
<dbReference type="InterPro" id="IPR006095">
    <property type="entry name" value="Glu/Leu/Phe/Val/Trp_DH"/>
</dbReference>
<dbReference type="Pfam" id="PF02812">
    <property type="entry name" value="ELFV_dehydrog_N"/>
    <property type="match status" value="1"/>
</dbReference>
<dbReference type="Proteomes" id="UP000198318">
    <property type="component" value="Unassembled WGS sequence"/>
</dbReference>
<dbReference type="InterPro" id="IPR006097">
    <property type="entry name" value="Glu/Leu/Phe/Val/Trp_DH_dimer"/>
</dbReference>
<evidence type="ECO:0000256" key="4">
    <source>
        <dbReference type="PIRSR" id="PIRSR000185-1"/>
    </source>
</evidence>
<dbReference type="InterPro" id="IPR033524">
    <property type="entry name" value="Glu/Leu/Phe/Val_DH_AS"/>
</dbReference>
<organism evidence="9 10">
    <name type="scientific">Actinomadura meyerae</name>
    <dbReference type="NCBI Taxonomy" id="240840"/>
    <lineage>
        <taxon>Bacteria</taxon>
        <taxon>Bacillati</taxon>
        <taxon>Actinomycetota</taxon>
        <taxon>Actinomycetes</taxon>
        <taxon>Streptosporangiales</taxon>
        <taxon>Thermomonosporaceae</taxon>
        <taxon>Actinomadura</taxon>
    </lineage>
</organism>
<feature type="active site" description="Proton donor" evidence="4">
    <location>
        <position position="77"/>
    </location>
</feature>
<feature type="site" description="Important for catalysis" evidence="6">
    <location>
        <position position="113"/>
    </location>
</feature>
<comment type="similarity">
    <text evidence="1 3 7">Belongs to the Glu/Leu/Phe/Val dehydrogenases family.</text>
</comment>
<keyword evidence="2 3" id="KW-0560">Oxidoreductase</keyword>
<protein>
    <recommendedName>
        <fullName evidence="3">Glutamate dehydrogenase</fullName>
    </recommendedName>
</protein>
<evidence type="ECO:0000256" key="5">
    <source>
        <dbReference type="PIRSR" id="PIRSR000185-2"/>
    </source>
</evidence>
<keyword evidence="5" id="KW-0547">Nucleotide-binding</keyword>
<dbReference type="Gene3D" id="3.40.50.10860">
    <property type="entry name" value="Leucine Dehydrogenase, chain A, domain 1"/>
    <property type="match status" value="1"/>
</dbReference>
<evidence type="ECO:0000313" key="10">
    <source>
        <dbReference type="Proteomes" id="UP000198318"/>
    </source>
</evidence>
<name>A0A239P2Q8_9ACTN</name>
<dbReference type="PANTHER" id="PTHR11606:SF13">
    <property type="entry name" value="GLUTAMATE DEHYDROGENASE 1, MITOCHONDRIAL"/>
    <property type="match status" value="1"/>
</dbReference>
<feature type="domain" description="Glutamate/phenylalanine/leucine/valine/L-tryptophan dehydrogenase C-terminal" evidence="8">
    <location>
        <begin position="143"/>
        <end position="377"/>
    </location>
</feature>
<dbReference type="GO" id="GO:0006538">
    <property type="term" value="P:L-glutamate catabolic process"/>
    <property type="evidence" value="ECO:0007669"/>
    <property type="project" value="TreeGrafter"/>
</dbReference>
<gene>
    <name evidence="9" type="ORF">SAMN05443665_106029</name>
</gene>
<dbReference type="InterPro" id="IPR006096">
    <property type="entry name" value="Glu/Leu/Phe/Val/Trp_DH_C"/>
</dbReference>
<dbReference type="InterPro" id="IPR036291">
    <property type="entry name" value="NAD(P)-bd_dom_sf"/>
</dbReference>
<dbReference type="AlphaFoldDB" id="A0A239P2Q8"/>
<dbReference type="PIRSF" id="PIRSF000185">
    <property type="entry name" value="Glu_DH"/>
    <property type="match status" value="1"/>
</dbReference>
<evidence type="ECO:0000313" key="9">
    <source>
        <dbReference type="EMBL" id="SNT60934.1"/>
    </source>
</evidence>
<dbReference type="PANTHER" id="PTHR11606">
    <property type="entry name" value="GLUTAMATE DEHYDROGENASE"/>
    <property type="match status" value="1"/>
</dbReference>
<proteinExistence type="inferred from homology"/>
<dbReference type="Gene3D" id="3.40.50.720">
    <property type="entry name" value="NAD(P)-binding Rossmann-like Domain"/>
    <property type="match status" value="1"/>
</dbReference>
<keyword evidence="10" id="KW-1185">Reference proteome</keyword>
<feature type="binding site" evidence="5">
    <location>
        <position position="41"/>
    </location>
    <ligand>
        <name>substrate</name>
    </ligand>
</feature>
<accession>A0A239P2Q8</accession>
<evidence type="ECO:0000256" key="1">
    <source>
        <dbReference type="ARBA" id="ARBA00006382"/>
    </source>
</evidence>
<dbReference type="RefSeq" id="WP_089330755.1">
    <property type="nucleotide sequence ID" value="NZ_FZOR01000060.1"/>
</dbReference>
<dbReference type="PRINTS" id="PR00082">
    <property type="entry name" value="GLFDHDRGNASE"/>
</dbReference>
<dbReference type="SUPFAM" id="SSF53223">
    <property type="entry name" value="Aminoacid dehydrogenase-like, N-terminal domain"/>
    <property type="match status" value="1"/>
</dbReference>
<dbReference type="InterPro" id="IPR046346">
    <property type="entry name" value="Aminoacid_DH-like_N_sf"/>
</dbReference>
<keyword evidence="5" id="KW-0520">NAD</keyword>
<dbReference type="GO" id="GO:0000166">
    <property type="term" value="F:nucleotide binding"/>
    <property type="evidence" value="ECO:0007669"/>
    <property type="project" value="UniProtKB-KW"/>
</dbReference>
<evidence type="ECO:0000256" key="6">
    <source>
        <dbReference type="PIRSR" id="PIRSR000185-3"/>
    </source>
</evidence>
<dbReference type="GO" id="GO:0004352">
    <property type="term" value="F:glutamate dehydrogenase (NAD+) activity"/>
    <property type="evidence" value="ECO:0007669"/>
    <property type="project" value="TreeGrafter"/>
</dbReference>
<dbReference type="SMART" id="SM00839">
    <property type="entry name" value="ELFV_dehydrog"/>
    <property type="match status" value="1"/>
</dbReference>
<dbReference type="OrthoDB" id="9803297at2"/>
<evidence type="ECO:0000256" key="3">
    <source>
        <dbReference type="PIRNR" id="PIRNR000185"/>
    </source>
</evidence>
<sequence>MSDVLALMDEWGPERVVCVSDTRTGMRGVLVIDNTARGMGKGGMRMSPAVTVAEVARLARVMTYKWAGADLFFGGAKAGIAADPAAPDREAVLRSFVRALAREIPSRYVAGLDMGLTERDAAIVQDELGDRGAAVGTPHALGGMPYDELGVTGFGVAEAADAAAAHAGTSLRGARAVVQGFGAVGHAAARRLDELGAAVVAVSTAHGALHDPDGLDVGRLLALRAEAGDAAVREYGGGRLLETGAELRLPADVLVPAALQDVIDARTAAAVQAKIVVEGANLPTRPDAQRVLAARGVTVVPDFVANAGGVVAAGFAMDARYSAFRPDPDAVFAAVSAKMRENTARVLAAARDRGTTAHEAAVALAQRRVRAAMELKGRWRR</sequence>
<reference evidence="9 10" key="1">
    <citation type="submission" date="2017-06" db="EMBL/GenBank/DDBJ databases">
        <authorList>
            <person name="Kim H.J."/>
            <person name="Triplett B.A."/>
        </authorList>
    </citation>
    <scope>NUCLEOTIDE SEQUENCE [LARGE SCALE GENOMIC DNA]</scope>
    <source>
        <strain evidence="9 10">DSM 44715</strain>
    </source>
</reference>
<dbReference type="PROSITE" id="PS00074">
    <property type="entry name" value="GLFV_DEHYDROGENASE"/>
    <property type="match status" value="1"/>
</dbReference>